<proteinExistence type="predicted"/>
<name>A0A9X1ZSP6_9GAMM</name>
<reference evidence="1" key="1">
    <citation type="submission" date="2022-01" db="EMBL/GenBank/DDBJ databases">
        <title>Whole genome-based taxonomy of the Shewanellaceae.</title>
        <authorList>
            <person name="Martin-Rodriguez A.J."/>
        </authorList>
    </citation>
    <scope>NUCLEOTIDE SEQUENCE</scope>
    <source>
        <strain evidence="1">DSM 16422</strain>
    </source>
</reference>
<sequence>MSITNEQFTKALNQLHCRSNFNINNVREYMLPELKEPIYLHNETKAPLLIIRPAFEVFSSELATINGVHAKYDYHHNAQMTRFPKRQYKGLSESHYGLAFSFDDEQAVALFVQRLVEIVKG</sequence>
<gene>
    <name evidence="1" type="ORF">L2672_11745</name>
</gene>
<protein>
    <submittedName>
        <fullName evidence="1">Uncharacterized protein</fullName>
    </submittedName>
</protein>
<dbReference type="RefSeq" id="WP_248996042.1">
    <property type="nucleotide sequence ID" value="NZ_JAKIKP010000008.1"/>
</dbReference>
<evidence type="ECO:0000313" key="1">
    <source>
        <dbReference type="EMBL" id="MCL1143368.1"/>
    </source>
</evidence>
<evidence type="ECO:0000313" key="2">
    <source>
        <dbReference type="Proteomes" id="UP001139333"/>
    </source>
</evidence>
<accession>A0A9X1ZSP6</accession>
<dbReference type="Proteomes" id="UP001139333">
    <property type="component" value="Unassembled WGS sequence"/>
</dbReference>
<dbReference type="AlphaFoldDB" id="A0A9X1ZSP6"/>
<keyword evidence="2" id="KW-1185">Reference proteome</keyword>
<dbReference type="EMBL" id="JAKIKP010000008">
    <property type="protein sequence ID" value="MCL1143368.1"/>
    <property type="molecule type" value="Genomic_DNA"/>
</dbReference>
<dbReference type="Gene3D" id="3.90.1150.40">
    <property type="entry name" value="Protein of unknown function DUF2002"/>
    <property type="match status" value="1"/>
</dbReference>
<organism evidence="1 2">
    <name type="scientific">Shewanella gaetbuli</name>
    <dbReference type="NCBI Taxonomy" id="220752"/>
    <lineage>
        <taxon>Bacteria</taxon>
        <taxon>Pseudomonadati</taxon>
        <taxon>Pseudomonadota</taxon>
        <taxon>Gammaproteobacteria</taxon>
        <taxon>Alteromonadales</taxon>
        <taxon>Shewanellaceae</taxon>
        <taxon>Shewanella</taxon>
    </lineage>
</organism>
<comment type="caution">
    <text evidence="1">The sequence shown here is derived from an EMBL/GenBank/DDBJ whole genome shotgun (WGS) entry which is preliminary data.</text>
</comment>